<dbReference type="EMBL" id="SDVB01000191">
    <property type="protein sequence ID" value="RYC15694.1"/>
    <property type="molecule type" value="Genomic_DNA"/>
</dbReference>
<evidence type="ECO:0000313" key="2">
    <source>
        <dbReference type="Proteomes" id="UP000291088"/>
    </source>
</evidence>
<evidence type="ECO:0000313" key="1">
    <source>
        <dbReference type="EMBL" id="RYC15694.1"/>
    </source>
</evidence>
<protein>
    <submittedName>
        <fullName evidence="1">Nitrogen fixation protein NifQ</fullName>
    </submittedName>
</protein>
<comment type="caution">
    <text evidence="1">The sequence shown here is derived from an EMBL/GenBank/DDBJ whole genome shotgun (WGS) entry which is preliminary data.</text>
</comment>
<organism evidence="1 2">
    <name type="scientific">Ciceribacter ferrooxidans</name>
    <dbReference type="NCBI Taxonomy" id="2509717"/>
    <lineage>
        <taxon>Bacteria</taxon>
        <taxon>Pseudomonadati</taxon>
        <taxon>Pseudomonadota</taxon>
        <taxon>Alphaproteobacteria</taxon>
        <taxon>Hyphomicrobiales</taxon>
        <taxon>Rhizobiaceae</taxon>
        <taxon>Ciceribacter</taxon>
    </lineage>
</organism>
<gene>
    <name evidence="1" type="ORF">EUU22_08725</name>
</gene>
<sequence length="213" mass="23924">MFADHYASLIAGQWPAIDEGTAFDRHALACVLSVAREEGLSGRATIEEATGLGPRELLGLIHRHFPCVSPGRLGLGADTGEAERGMEEDLLLDLLMEHADPGLSDSRWFARIVARRAMRNDHLWQDLGLFERAELTRLLYRHFPELARGNTDNMKWKKYFYRKLCEAEGYSLCTAPSCRECLDFEDCFGDESGQSHLARRKNGHEVTALLSDG</sequence>
<dbReference type="Pfam" id="PF04891">
    <property type="entry name" value="NifQ"/>
    <property type="match status" value="1"/>
</dbReference>
<dbReference type="RefSeq" id="WP_129331627.1">
    <property type="nucleotide sequence ID" value="NZ_SDVB01000191.1"/>
</dbReference>
<dbReference type="InterPro" id="IPR006975">
    <property type="entry name" value="NifQ"/>
</dbReference>
<proteinExistence type="predicted"/>
<dbReference type="GO" id="GO:0009399">
    <property type="term" value="P:nitrogen fixation"/>
    <property type="evidence" value="ECO:0007669"/>
    <property type="project" value="InterPro"/>
</dbReference>
<dbReference type="OrthoDB" id="192277at2"/>
<keyword evidence="2" id="KW-1185">Reference proteome</keyword>
<dbReference type="AlphaFoldDB" id="A0A4Q2TF82"/>
<accession>A0A4Q2TF82</accession>
<name>A0A4Q2TF82_9HYPH</name>
<dbReference type="GO" id="GO:0030151">
    <property type="term" value="F:molybdenum ion binding"/>
    <property type="evidence" value="ECO:0007669"/>
    <property type="project" value="InterPro"/>
</dbReference>
<dbReference type="Proteomes" id="UP000291088">
    <property type="component" value="Unassembled WGS sequence"/>
</dbReference>
<reference evidence="1 2" key="1">
    <citation type="submission" date="2019-01" db="EMBL/GenBank/DDBJ databases">
        <authorList>
            <person name="Deng T."/>
        </authorList>
    </citation>
    <scope>NUCLEOTIDE SEQUENCE [LARGE SCALE GENOMIC DNA]</scope>
    <source>
        <strain evidence="1 2">F8825</strain>
    </source>
</reference>